<dbReference type="EMBL" id="BARS01005691">
    <property type="protein sequence ID" value="GAF77235.1"/>
    <property type="molecule type" value="Genomic_DNA"/>
</dbReference>
<reference evidence="2" key="1">
    <citation type="journal article" date="2014" name="Front. Microbiol.">
        <title>High frequency of phylogenetically diverse reductive dehalogenase-homologous genes in deep subseafloor sedimentary metagenomes.</title>
        <authorList>
            <person name="Kawai M."/>
            <person name="Futagami T."/>
            <person name="Toyoda A."/>
            <person name="Takaki Y."/>
            <person name="Nishi S."/>
            <person name="Hori S."/>
            <person name="Arai W."/>
            <person name="Tsubouchi T."/>
            <person name="Morono Y."/>
            <person name="Uchiyama I."/>
            <person name="Ito T."/>
            <person name="Fujiyama A."/>
            <person name="Inagaki F."/>
            <person name="Takami H."/>
        </authorList>
    </citation>
    <scope>NUCLEOTIDE SEQUENCE</scope>
    <source>
        <strain evidence="2">Expedition CK06-06</strain>
    </source>
</reference>
<proteinExistence type="predicted"/>
<dbReference type="Pfam" id="PF03551">
    <property type="entry name" value="PadR"/>
    <property type="match status" value="1"/>
</dbReference>
<protein>
    <recommendedName>
        <fullName evidence="1">Transcription regulator PadR N-terminal domain-containing protein</fullName>
    </recommendedName>
</protein>
<dbReference type="InterPro" id="IPR036390">
    <property type="entry name" value="WH_DNA-bd_sf"/>
</dbReference>
<name>X0TMB3_9ZZZZ</name>
<evidence type="ECO:0000259" key="1">
    <source>
        <dbReference type="Pfam" id="PF03551"/>
    </source>
</evidence>
<dbReference type="PANTHER" id="PTHR33169">
    <property type="entry name" value="PADR-FAMILY TRANSCRIPTIONAL REGULATOR"/>
    <property type="match status" value="1"/>
</dbReference>
<dbReference type="SUPFAM" id="SSF46785">
    <property type="entry name" value="Winged helix' DNA-binding domain"/>
    <property type="match status" value="1"/>
</dbReference>
<dbReference type="Gene3D" id="1.10.10.10">
    <property type="entry name" value="Winged helix-like DNA-binding domain superfamily/Winged helix DNA-binding domain"/>
    <property type="match status" value="1"/>
</dbReference>
<accession>X0TMB3</accession>
<comment type="caution">
    <text evidence="2">The sequence shown here is derived from an EMBL/GenBank/DDBJ whole genome shotgun (WGS) entry which is preliminary data.</text>
</comment>
<dbReference type="InterPro" id="IPR036388">
    <property type="entry name" value="WH-like_DNA-bd_sf"/>
</dbReference>
<dbReference type="PANTHER" id="PTHR33169:SF14">
    <property type="entry name" value="TRANSCRIPTIONAL REGULATOR RV3488"/>
    <property type="match status" value="1"/>
</dbReference>
<dbReference type="InterPro" id="IPR052509">
    <property type="entry name" value="Metal_resp_DNA-bind_regulator"/>
</dbReference>
<feature type="domain" description="Transcription regulator PadR N-terminal" evidence="1">
    <location>
        <begin position="25"/>
        <end position="96"/>
    </location>
</feature>
<dbReference type="AlphaFoldDB" id="X0TMB3"/>
<organism evidence="2">
    <name type="scientific">marine sediment metagenome</name>
    <dbReference type="NCBI Taxonomy" id="412755"/>
    <lineage>
        <taxon>unclassified sequences</taxon>
        <taxon>metagenomes</taxon>
        <taxon>ecological metagenomes</taxon>
    </lineage>
</organism>
<evidence type="ECO:0000313" key="2">
    <source>
        <dbReference type="EMBL" id="GAF77235.1"/>
    </source>
</evidence>
<dbReference type="InterPro" id="IPR005149">
    <property type="entry name" value="Tscrpt_reg_PadR_N"/>
</dbReference>
<gene>
    <name evidence="2" type="ORF">S01H1_11166</name>
</gene>
<sequence length="118" mass="13685">MSHNSESGPMTENTQLIRGILEGCILALVRKKESYGYWIVEKLRESGFSDIQESTVYPILNRLEKRGLFIGRRKPSKLGPPRKYYSISSKGLAELERFTKIWKIIKNNVDIILREELN</sequence>